<evidence type="ECO:0000313" key="1">
    <source>
        <dbReference type="EMBL" id="CEK64397.1"/>
    </source>
</evidence>
<reference evidence="1" key="1">
    <citation type="submission" date="2014-12" db="EMBL/GenBank/DDBJ databases">
        <title>Insight into the proteome of Arion vulgaris.</title>
        <authorList>
            <person name="Aradska J."/>
            <person name="Bulat T."/>
            <person name="Smidak R."/>
            <person name="Sarate P."/>
            <person name="Gangsoo J."/>
            <person name="Sialana F."/>
            <person name="Bilban M."/>
            <person name="Lubec G."/>
        </authorList>
    </citation>
    <scope>NUCLEOTIDE SEQUENCE</scope>
    <source>
        <tissue evidence="1">Skin</tissue>
    </source>
</reference>
<sequence>MTQTLNHKQRYLMLKHQKKRCLMLKQVKMITARNIKKVKISPSKIKKEKD</sequence>
<proteinExistence type="predicted"/>
<name>A0A0B6Z7P3_9EUPU</name>
<organism evidence="1">
    <name type="scientific">Arion vulgaris</name>
    <dbReference type="NCBI Taxonomy" id="1028688"/>
    <lineage>
        <taxon>Eukaryota</taxon>
        <taxon>Metazoa</taxon>
        <taxon>Spiralia</taxon>
        <taxon>Lophotrochozoa</taxon>
        <taxon>Mollusca</taxon>
        <taxon>Gastropoda</taxon>
        <taxon>Heterobranchia</taxon>
        <taxon>Euthyneura</taxon>
        <taxon>Panpulmonata</taxon>
        <taxon>Eupulmonata</taxon>
        <taxon>Stylommatophora</taxon>
        <taxon>Helicina</taxon>
        <taxon>Arionoidea</taxon>
        <taxon>Arionidae</taxon>
        <taxon>Arion</taxon>
    </lineage>
</organism>
<gene>
    <name evidence="1" type="primary">ORF51636</name>
</gene>
<protein>
    <submittedName>
        <fullName evidence="1">Uncharacterized protein</fullName>
    </submittedName>
</protein>
<dbReference type="EMBL" id="HACG01017532">
    <property type="protein sequence ID" value="CEK64397.1"/>
    <property type="molecule type" value="Transcribed_RNA"/>
</dbReference>
<dbReference type="AlphaFoldDB" id="A0A0B6Z7P3"/>
<accession>A0A0B6Z7P3</accession>